<protein>
    <recommendedName>
        <fullName evidence="4">Tetratricopeptide repeat protein</fullName>
    </recommendedName>
</protein>
<proteinExistence type="predicted"/>
<dbReference type="InterPro" id="IPR011990">
    <property type="entry name" value="TPR-like_helical_dom_sf"/>
</dbReference>
<dbReference type="EMBL" id="JAMFTQ010000002">
    <property type="protein sequence ID" value="MCP1386989.1"/>
    <property type="molecule type" value="Genomic_DNA"/>
</dbReference>
<name>A0ABT1FZ12_9CORY</name>
<accession>A0ABT1FZ12</accession>
<organism evidence="2 3">
    <name type="scientific">Corynebacterium stercoris</name>
    <dbReference type="NCBI Taxonomy" id="2943490"/>
    <lineage>
        <taxon>Bacteria</taxon>
        <taxon>Bacillati</taxon>
        <taxon>Actinomycetota</taxon>
        <taxon>Actinomycetes</taxon>
        <taxon>Mycobacteriales</taxon>
        <taxon>Corynebacteriaceae</taxon>
        <taxon>Corynebacterium</taxon>
    </lineage>
</organism>
<evidence type="ECO:0000256" key="1">
    <source>
        <dbReference type="SAM" id="MobiDB-lite"/>
    </source>
</evidence>
<evidence type="ECO:0000313" key="2">
    <source>
        <dbReference type="EMBL" id="MCP1386989.1"/>
    </source>
</evidence>
<gene>
    <name evidence="2" type="ORF">M5J20_02125</name>
</gene>
<sequence>MSEQDNRPEDQAAEERQEQRTERRDRQGGARGADRQRSGDRRDYRDRRDDRDSGDDRRGGYRGNRDHRDSGGYRDRRDRGERGERGGEGRRYNDRDDRRRDGYHEDRRDRSDQRGGYRGDRDRNDRRREDHRDHRANRGGRRGNNDNNRGGRSERPYGDRRDDNRVRHDRSNPRREGFREDRMAQRLSEPDLHDDIDITLLDPSVLQDLRVLSKDNADRVAKHLVMAAELLEDDPQLALRHARAAKNRAGRVGVVRETNGVVAYHAGEWREALSELRAARRMTGGPGLLAVMADAERGLGRPEKALEIGRGPEARELNEEDRIELAIVLAGARHDLGQHESALATLDRLNPSLDSEGYSQARLSYAYADALLALDRKDEARTWFEHAAELDEEEMTDARERLAELD</sequence>
<evidence type="ECO:0000313" key="3">
    <source>
        <dbReference type="Proteomes" id="UP001204000"/>
    </source>
</evidence>
<dbReference type="RefSeq" id="WP_253575900.1">
    <property type="nucleotide sequence ID" value="NZ_JAMFTQ010000002.1"/>
</dbReference>
<reference evidence="2" key="1">
    <citation type="submission" date="2022-05" db="EMBL/GenBank/DDBJ databases">
        <title>Corynebacterium sp. TA-R-1 sp. nov., isolated from human feces.</title>
        <authorList>
            <person name="Shamsuzzaman M."/>
            <person name="Dahal R.H."/>
        </authorList>
    </citation>
    <scope>NUCLEOTIDE SEQUENCE</scope>
    <source>
        <strain evidence="2">TA-R-1</strain>
    </source>
</reference>
<comment type="caution">
    <text evidence="2">The sequence shown here is derived from an EMBL/GenBank/DDBJ whole genome shotgun (WGS) entry which is preliminary data.</text>
</comment>
<dbReference type="Proteomes" id="UP001204000">
    <property type="component" value="Unassembled WGS sequence"/>
</dbReference>
<feature type="region of interest" description="Disordered" evidence="1">
    <location>
        <begin position="1"/>
        <end position="186"/>
    </location>
</feature>
<dbReference type="SUPFAM" id="SSF48452">
    <property type="entry name" value="TPR-like"/>
    <property type="match status" value="1"/>
</dbReference>
<keyword evidence="3" id="KW-1185">Reference proteome</keyword>
<dbReference type="Gene3D" id="1.25.40.10">
    <property type="entry name" value="Tetratricopeptide repeat domain"/>
    <property type="match status" value="1"/>
</dbReference>
<evidence type="ECO:0008006" key="4">
    <source>
        <dbReference type="Google" id="ProtNLM"/>
    </source>
</evidence>
<feature type="compositionally biased region" description="Basic and acidic residues" evidence="1">
    <location>
        <begin position="149"/>
        <end position="186"/>
    </location>
</feature>
<feature type="compositionally biased region" description="Basic and acidic residues" evidence="1">
    <location>
        <begin position="1"/>
        <end position="133"/>
    </location>
</feature>